<accession>A0A5M6DEQ9</accession>
<evidence type="ECO:0000313" key="1">
    <source>
        <dbReference type="EMBL" id="KAA5545873.1"/>
    </source>
</evidence>
<dbReference type="RefSeq" id="WP_150074705.1">
    <property type="nucleotide sequence ID" value="NZ_VWOX01000002.1"/>
</dbReference>
<dbReference type="PROSITE" id="PS51257">
    <property type="entry name" value="PROKAR_LIPOPROTEIN"/>
    <property type="match status" value="1"/>
</dbReference>
<proteinExistence type="predicted"/>
<gene>
    <name evidence="1" type="ORF">FYK55_02855</name>
</gene>
<keyword evidence="2" id="KW-1185">Reference proteome</keyword>
<name>A0A5M6DEQ9_9BACT</name>
<sequence length="261" mass="30115">MKYEIKLSTIERQLPKHFDLPATFHAFVQACQQSQRGDLGWFAIKHTKPKDLLGFEPEGHMVPVLRLPDGGFVSFWFGTKRNPSVVWCSSEGETKVVATTWSDFLSRMSKKRTGVPDLDDREVAVLPAIRGMRGNVMPLAKERREFKKWLNSKQPKQPTAGTDDVSEGIRRELVELMDRHFDKEDEDLVDIIDLQVTLTSRSYEVLWYGGHKKYPAPKRLRRTLDKLVDYLGRSLKKSEVSVWSDGRVFVEKNLRLGDKRP</sequence>
<dbReference type="Proteomes" id="UP000324479">
    <property type="component" value="Unassembled WGS sequence"/>
</dbReference>
<dbReference type="EMBL" id="VWOX01000002">
    <property type="protein sequence ID" value="KAA5545873.1"/>
    <property type="molecule type" value="Genomic_DNA"/>
</dbReference>
<organism evidence="1 2">
    <name type="scientific">Roseiconus nitratireducens</name>
    <dbReference type="NCBI Taxonomy" id="2605748"/>
    <lineage>
        <taxon>Bacteria</taxon>
        <taxon>Pseudomonadati</taxon>
        <taxon>Planctomycetota</taxon>
        <taxon>Planctomycetia</taxon>
        <taxon>Pirellulales</taxon>
        <taxon>Pirellulaceae</taxon>
        <taxon>Roseiconus</taxon>
    </lineage>
</organism>
<evidence type="ECO:0000313" key="2">
    <source>
        <dbReference type="Proteomes" id="UP000324479"/>
    </source>
</evidence>
<reference evidence="1 2" key="1">
    <citation type="submission" date="2019-08" db="EMBL/GenBank/DDBJ databases">
        <authorList>
            <person name="Dhanesh K."/>
            <person name="Kumar G."/>
            <person name="Sasikala C."/>
            <person name="Venkata Ramana C."/>
        </authorList>
    </citation>
    <scope>NUCLEOTIDE SEQUENCE [LARGE SCALE GENOMIC DNA]</scope>
    <source>
        <strain evidence="1 2">JC645</strain>
    </source>
</reference>
<comment type="caution">
    <text evidence="1">The sequence shown here is derived from an EMBL/GenBank/DDBJ whole genome shotgun (WGS) entry which is preliminary data.</text>
</comment>
<protein>
    <submittedName>
        <fullName evidence="1">Uncharacterized protein</fullName>
    </submittedName>
</protein>
<dbReference type="AlphaFoldDB" id="A0A5M6DEQ9"/>